<feature type="transmembrane region" description="Helical" evidence="16">
    <location>
        <begin position="240"/>
        <end position="259"/>
    </location>
</feature>
<dbReference type="InterPro" id="IPR003594">
    <property type="entry name" value="HATPase_dom"/>
</dbReference>
<dbReference type="SMART" id="SM00304">
    <property type="entry name" value="HAMP"/>
    <property type="match status" value="1"/>
</dbReference>
<dbReference type="PANTHER" id="PTHR44936">
    <property type="entry name" value="SENSOR PROTEIN CREC"/>
    <property type="match status" value="1"/>
</dbReference>
<evidence type="ECO:0000256" key="12">
    <source>
        <dbReference type="ARBA" id="ARBA00022989"/>
    </source>
</evidence>
<dbReference type="SMART" id="SM00387">
    <property type="entry name" value="HATPase_c"/>
    <property type="match status" value="1"/>
</dbReference>
<feature type="domain" description="HAMP" evidence="18">
    <location>
        <begin position="259"/>
        <end position="310"/>
    </location>
</feature>
<keyword evidence="9" id="KW-0547">Nucleotide-binding</keyword>
<keyword evidence="13" id="KW-0902">Two-component regulatory system</keyword>
<evidence type="ECO:0000256" key="9">
    <source>
        <dbReference type="ARBA" id="ARBA00022741"/>
    </source>
</evidence>
<organism evidence="19">
    <name type="scientific">Sheuella amnicola</name>
    <dbReference type="NCBI Taxonomy" id="2707330"/>
    <lineage>
        <taxon>Bacteria</taxon>
        <taxon>Pseudomonadati</taxon>
        <taxon>Pseudomonadota</taxon>
        <taxon>Betaproteobacteria</taxon>
        <taxon>Burkholderiales</taxon>
        <taxon>Alcaligenaceae</taxon>
        <taxon>Sheuella</taxon>
    </lineage>
</organism>
<dbReference type="CDD" id="cd06225">
    <property type="entry name" value="HAMP"/>
    <property type="match status" value="1"/>
</dbReference>
<dbReference type="PROSITE" id="PS50885">
    <property type="entry name" value="HAMP"/>
    <property type="match status" value="1"/>
</dbReference>
<proteinExistence type="predicted"/>
<dbReference type="InterPro" id="IPR036097">
    <property type="entry name" value="HisK_dim/P_sf"/>
</dbReference>
<reference evidence="19" key="1">
    <citation type="submission" date="2020-02" db="EMBL/GenBank/DDBJ databases">
        <authorList>
            <person name="Chen W.-M."/>
        </authorList>
    </citation>
    <scope>NUCLEOTIDE SEQUENCE</scope>
    <source>
        <strain evidence="19">NBD-18</strain>
    </source>
</reference>
<evidence type="ECO:0000259" key="17">
    <source>
        <dbReference type="PROSITE" id="PS50109"/>
    </source>
</evidence>
<dbReference type="InterPro" id="IPR003660">
    <property type="entry name" value="HAMP_dom"/>
</dbReference>
<dbReference type="InterPro" id="IPR036890">
    <property type="entry name" value="HATPase_C_sf"/>
</dbReference>
<keyword evidence="7" id="KW-0808">Transferase</keyword>
<feature type="compositionally biased region" description="Polar residues" evidence="15">
    <location>
        <begin position="154"/>
        <end position="164"/>
    </location>
</feature>
<accession>A0A6B2QZ84</accession>
<feature type="region of interest" description="Disordered" evidence="15">
    <location>
        <begin position="93"/>
        <end position="172"/>
    </location>
</feature>
<dbReference type="PRINTS" id="PR00344">
    <property type="entry name" value="BCTRLSENSOR"/>
</dbReference>
<dbReference type="Gene3D" id="1.10.287.130">
    <property type="match status" value="1"/>
</dbReference>
<keyword evidence="11" id="KW-0067">ATP-binding</keyword>
<evidence type="ECO:0000259" key="18">
    <source>
        <dbReference type="PROSITE" id="PS50885"/>
    </source>
</evidence>
<dbReference type="PANTHER" id="PTHR44936:SF5">
    <property type="entry name" value="SENSOR HISTIDINE KINASE ENVZ"/>
    <property type="match status" value="1"/>
</dbReference>
<evidence type="ECO:0000256" key="3">
    <source>
        <dbReference type="ARBA" id="ARBA00012438"/>
    </source>
</evidence>
<evidence type="ECO:0000256" key="6">
    <source>
        <dbReference type="ARBA" id="ARBA00022553"/>
    </source>
</evidence>
<evidence type="ECO:0000256" key="1">
    <source>
        <dbReference type="ARBA" id="ARBA00000085"/>
    </source>
</evidence>
<evidence type="ECO:0000256" key="10">
    <source>
        <dbReference type="ARBA" id="ARBA00022777"/>
    </source>
</evidence>
<dbReference type="PROSITE" id="PS50109">
    <property type="entry name" value="HIS_KIN"/>
    <property type="match status" value="1"/>
</dbReference>
<dbReference type="GO" id="GO:0005524">
    <property type="term" value="F:ATP binding"/>
    <property type="evidence" value="ECO:0007669"/>
    <property type="project" value="UniProtKB-KW"/>
</dbReference>
<evidence type="ECO:0000256" key="15">
    <source>
        <dbReference type="SAM" id="MobiDB-lite"/>
    </source>
</evidence>
<protein>
    <recommendedName>
        <fullName evidence="3">histidine kinase</fullName>
        <ecNumber evidence="3">2.7.13.3</ecNumber>
    </recommendedName>
</protein>
<feature type="domain" description="Histidine kinase" evidence="17">
    <location>
        <begin position="318"/>
        <end position="519"/>
    </location>
</feature>
<dbReference type="InterPro" id="IPR005467">
    <property type="entry name" value="His_kinase_dom"/>
</dbReference>
<dbReference type="GO" id="GO:0005886">
    <property type="term" value="C:plasma membrane"/>
    <property type="evidence" value="ECO:0007669"/>
    <property type="project" value="UniProtKB-SubCell"/>
</dbReference>
<dbReference type="EC" id="2.7.13.3" evidence="3"/>
<keyword evidence="6" id="KW-0597">Phosphoprotein</keyword>
<dbReference type="EMBL" id="JAAGRN010000004">
    <property type="protein sequence ID" value="NDY83038.1"/>
    <property type="molecule type" value="Genomic_DNA"/>
</dbReference>
<dbReference type="Pfam" id="PF02518">
    <property type="entry name" value="HATPase_c"/>
    <property type="match status" value="1"/>
</dbReference>
<evidence type="ECO:0000256" key="5">
    <source>
        <dbReference type="ARBA" id="ARBA00022519"/>
    </source>
</evidence>
<evidence type="ECO:0000256" key="11">
    <source>
        <dbReference type="ARBA" id="ARBA00022840"/>
    </source>
</evidence>
<evidence type="ECO:0000256" key="4">
    <source>
        <dbReference type="ARBA" id="ARBA00022475"/>
    </source>
</evidence>
<dbReference type="CDD" id="cd00082">
    <property type="entry name" value="HisKA"/>
    <property type="match status" value="1"/>
</dbReference>
<dbReference type="InterPro" id="IPR050980">
    <property type="entry name" value="2C_sensor_his_kinase"/>
</dbReference>
<dbReference type="SUPFAM" id="SSF55874">
    <property type="entry name" value="ATPase domain of HSP90 chaperone/DNA topoisomerase II/histidine kinase"/>
    <property type="match status" value="1"/>
</dbReference>
<keyword evidence="4" id="KW-1003">Cell membrane</keyword>
<comment type="subcellular location">
    <subcellularLocation>
        <location evidence="2">Cell inner membrane</location>
        <topology evidence="2">Multi-pass membrane protein</topology>
    </subcellularLocation>
</comment>
<dbReference type="SUPFAM" id="SSF47384">
    <property type="entry name" value="Homodimeric domain of signal transducing histidine kinase"/>
    <property type="match status" value="1"/>
</dbReference>
<sequence length="521" mass="57470">MPQSLRARLIALVLLAVLAGQAATLYAVSLFQRDYVQTVAIDLVATTIRTLQFSMELVRPKDRAAYVQHASQGEWKLWSKPLPNDARLQRRRAIKPQDQARMKAAQERQHKRLQEAVGLPPSYKPQMRPDTSDPTPPAVSPSAMPEALLLSDPRSGTGSNSANKNAEAETSDNIRRSLSHFIQRLNDQLDGDSRVAISRGPTPELYISLTRPDDSEYPQAREWLVIPLDQIDPPLTTPMMALWAGGLALVLLIALWFSWHISRPITSLVQATDQLAAGKPARVEPAGPSETRLLGERFNAMLDALSHSESTRRTLLAGLPHDLKAPLARMWLRIEMTDDLTLKQGLRTDLKDMQQMVDQFINFLRGTDPASYQFAPFALNEWLQERVGNWQGTGEQVSLDCGAEYVEINADSVALSRLLDNLISNALHHGKPPVMVQLRREGPWALLTVSDHGAGIAPEHRDDALRPFVRLDAARTRTGNVGLGLALCEVIAQAHGGALRLGQGPGGGLEVEVRLPIHHPA</sequence>
<keyword evidence="5" id="KW-0997">Cell inner membrane</keyword>
<keyword evidence="12 16" id="KW-1133">Transmembrane helix</keyword>
<comment type="caution">
    <text evidence="19">The sequence shown here is derived from an EMBL/GenBank/DDBJ whole genome shotgun (WGS) entry which is preliminary data.</text>
</comment>
<feature type="compositionally biased region" description="Basic and acidic residues" evidence="15">
    <location>
        <begin position="98"/>
        <end position="114"/>
    </location>
</feature>
<dbReference type="InterPro" id="IPR004358">
    <property type="entry name" value="Sig_transdc_His_kin-like_C"/>
</dbReference>
<dbReference type="InterPro" id="IPR003661">
    <property type="entry name" value="HisK_dim/P_dom"/>
</dbReference>
<evidence type="ECO:0000256" key="14">
    <source>
        <dbReference type="ARBA" id="ARBA00023136"/>
    </source>
</evidence>
<evidence type="ECO:0000256" key="2">
    <source>
        <dbReference type="ARBA" id="ARBA00004429"/>
    </source>
</evidence>
<comment type="catalytic activity">
    <reaction evidence="1">
        <text>ATP + protein L-histidine = ADP + protein N-phospho-L-histidine.</text>
        <dbReference type="EC" id="2.7.13.3"/>
    </reaction>
</comment>
<evidence type="ECO:0000256" key="16">
    <source>
        <dbReference type="SAM" id="Phobius"/>
    </source>
</evidence>
<name>A0A6B2QZ84_9BURK</name>
<gene>
    <name evidence="19" type="ORF">G3I67_07330</name>
</gene>
<evidence type="ECO:0000256" key="13">
    <source>
        <dbReference type="ARBA" id="ARBA00023012"/>
    </source>
</evidence>
<dbReference type="AlphaFoldDB" id="A0A6B2QZ84"/>
<keyword evidence="14 16" id="KW-0472">Membrane</keyword>
<evidence type="ECO:0000256" key="8">
    <source>
        <dbReference type="ARBA" id="ARBA00022692"/>
    </source>
</evidence>
<keyword evidence="8 16" id="KW-0812">Transmembrane</keyword>
<evidence type="ECO:0000313" key="19">
    <source>
        <dbReference type="EMBL" id="NDY83038.1"/>
    </source>
</evidence>
<dbReference type="GO" id="GO:0000155">
    <property type="term" value="F:phosphorelay sensor kinase activity"/>
    <property type="evidence" value="ECO:0007669"/>
    <property type="project" value="InterPro"/>
</dbReference>
<dbReference type="CDD" id="cd00075">
    <property type="entry name" value="HATPase"/>
    <property type="match status" value="1"/>
</dbReference>
<dbReference type="Pfam" id="PF00672">
    <property type="entry name" value="HAMP"/>
    <property type="match status" value="1"/>
</dbReference>
<evidence type="ECO:0000256" key="7">
    <source>
        <dbReference type="ARBA" id="ARBA00022679"/>
    </source>
</evidence>
<keyword evidence="10" id="KW-0418">Kinase</keyword>
<dbReference type="Gene3D" id="3.30.565.10">
    <property type="entry name" value="Histidine kinase-like ATPase, C-terminal domain"/>
    <property type="match status" value="1"/>
</dbReference>